<name>A0AAE5W914_STACR</name>
<feature type="transmembrane region" description="Helical" evidence="8">
    <location>
        <begin position="269"/>
        <end position="289"/>
    </location>
</feature>
<evidence type="ECO:0000256" key="8">
    <source>
        <dbReference type="SAM" id="Phobius"/>
    </source>
</evidence>
<dbReference type="Gene3D" id="1.20.1730.10">
    <property type="entry name" value="Sodium/glucose cotransporter"/>
    <property type="match status" value="1"/>
</dbReference>
<dbReference type="EMBL" id="PZAO01000012">
    <property type="protein sequence ID" value="PTG69690.1"/>
    <property type="molecule type" value="Genomic_DNA"/>
</dbReference>
<feature type="transmembrane region" description="Helical" evidence="8">
    <location>
        <begin position="412"/>
        <end position="432"/>
    </location>
</feature>
<dbReference type="EMBL" id="PZBZ01000010">
    <property type="protein sequence ID" value="PTG16370.1"/>
    <property type="molecule type" value="Genomic_DNA"/>
</dbReference>
<dbReference type="NCBIfam" id="TIGR00842">
    <property type="entry name" value="bcct"/>
    <property type="match status" value="1"/>
</dbReference>
<evidence type="ECO:0000256" key="4">
    <source>
        <dbReference type="ARBA" id="ARBA00022475"/>
    </source>
</evidence>
<keyword evidence="5 8" id="KW-0812">Transmembrane</keyword>
<dbReference type="EMBL" id="PZCM01000008">
    <property type="protein sequence ID" value="PTG26938.1"/>
    <property type="molecule type" value="Genomic_DNA"/>
</dbReference>
<evidence type="ECO:0000313" key="10">
    <source>
        <dbReference type="EMBL" id="PTG16370.1"/>
    </source>
</evidence>
<evidence type="ECO:0000313" key="12">
    <source>
        <dbReference type="EMBL" id="PTG69690.1"/>
    </source>
</evidence>
<comment type="caution">
    <text evidence="10">The sequence shown here is derived from an EMBL/GenBank/DDBJ whole genome shotgun (WGS) entry which is preliminary data.</text>
</comment>
<feature type="transmembrane region" description="Helical" evidence="8">
    <location>
        <begin position="147"/>
        <end position="168"/>
    </location>
</feature>
<evidence type="ECO:0000313" key="9">
    <source>
        <dbReference type="EMBL" id="MDQ7174650.1"/>
    </source>
</evidence>
<dbReference type="RefSeq" id="WP_037576550.1">
    <property type="nucleotide sequence ID" value="NZ_BMDK01000004.1"/>
</dbReference>
<dbReference type="GO" id="GO:0022857">
    <property type="term" value="F:transmembrane transporter activity"/>
    <property type="evidence" value="ECO:0007669"/>
    <property type="project" value="InterPro"/>
</dbReference>
<feature type="transmembrane region" description="Helical" evidence="8">
    <location>
        <begin position="355"/>
        <end position="382"/>
    </location>
</feature>
<keyword evidence="13" id="KW-1185">Reference proteome</keyword>
<feature type="transmembrane region" description="Helical" evidence="8">
    <location>
        <begin position="200"/>
        <end position="223"/>
    </location>
</feature>
<evidence type="ECO:0000313" key="15">
    <source>
        <dbReference type="Proteomes" id="UP000242704"/>
    </source>
</evidence>
<evidence type="ECO:0000256" key="5">
    <source>
        <dbReference type="ARBA" id="ARBA00022692"/>
    </source>
</evidence>
<evidence type="ECO:0000256" key="2">
    <source>
        <dbReference type="ARBA" id="ARBA00005658"/>
    </source>
</evidence>
<dbReference type="PANTHER" id="PTHR30047:SF7">
    <property type="entry name" value="HIGH-AFFINITY CHOLINE TRANSPORT PROTEIN"/>
    <property type="match status" value="1"/>
</dbReference>
<dbReference type="Pfam" id="PF02028">
    <property type="entry name" value="BCCT"/>
    <property type="match status" value="1"/>
</dbReference>
<gene>
    <name evidence="11" type="ORF">BU638_07740</name>
    <name evidence="10" type="ORF">BU653_02735</name>
    <name evidence="12" type="ORF">BU676_06560</name>
    <name evidence="9" type="ORF">RCF65_01460</name>
</gene>
<feature type="transmembrane region" description="Helical" evidence="8">
    <location>
        <begin position="325"/>
        <end position="343"/>
    </location>
</feature>
<keyword evidence="3" id="KW-0813">Transport</keyword>
<feature type="transmembrane region" description="Helical" evidence="8">
    <location>
        <begin position="16"/>
        <end position="36"/>
    </location>
</feature>
<evidence type="ECO:0000313" key="14">
    <source>
        <dbReference type="Proteomes" id="UP000242144"/>
    </source>
</evidence>
<dbReference type="Proteomes" id="UP001240157">
    <property type="component" value="Unassembled WGS sequence"/>
</dbReference>
<proteinExistence type="inferred from homology"/>
<accession>A0AAE5W914</accession>
<dbReference type="AlphaFoldDB" id="A0AAE5W914"/>
<comment type="subcellular location">
    <subcellularLocation>
        <location evidence="1">Cell membrane</location>
        <topology evidence="1">Multi-pass membrane protein</topology>
    </subcellularLocation>
</comment>
<evidence type="ECO:0000256" key="1">
    <source>
        <dbReference type="ARBA" id="ARBA00004651"/>
    </source>
</evidence>
<protein>
    <submittedName>
        <fullName evidence="10">BCCT family transporter</fullName>
    </submittedName>
</protein>
<feature type="transmembrane region" description="Helical" evidence="8">
    <location>
        <begin position="453"/>
        <end position="472"/>
    </location>
</feature>
<dbReference type="PANTHER" id="PTHR30047">
    <property type="entry name" value="HIGH-AFFINITY CHOLINE TRANSPORT PROTEIN-RELATED"/>
    <property type="match status" value="1"/>
</dbReference>
<reference evidence="9 16" key="3">
    <citation type="submission" date="2023-08" db="EMBL/GenBank/DDBJ databases">
        <title>Whole genome sequencing of Staphylococcus chromogenes NNSch 2386.</title>
        <authorList>
            <person name="Kropotov V.S."/>
            <person name="Boriskina E.V."/>
            <person name="Gordinskaya N.A."/>
            <person name="Shkurkina I.S."/>
            <person name="Kryazhev D.V."/>
            <person name="Alekseeva A.E."/>
            <person name="Makhova M.A."/>
        </authorList>
    </citation>
    <scope>NUCLEOTIDE SEQUENCE [LARGE SCALE GENOMIC DNA]</scope>
    <source>
        <strain evidence="9 16">NNSch 2386</strain>
    </source>
</reference>
<dbReference type="Proteomes" id="UP000242704">
    <property type="component" value="Unassembled WGS sequence"/>
</dbReference>
<reference evidence="10" key="2">
    <citation type="submission" date="2018-03" db="EMBL/GenBank/DDBJ databases">
        <authorList>
            <person name="Naushad S."/>
        </authorList>
    </citation>
    <scope>NUCLEOTIDE SEQUENCE</scope>
    <source>
        <strain evidence="11">SNUC 105</strain>
        <strain evidence="12">SNUC 1363</strain>
        <strain evidence="10">SNUC 505</strain>
    </source>
</reference>
<evidence type="ECO:0000256" key="7">
    <source>
        <dbReference type="ARBA" id="ARBA00023136"/>
    </source>
</evidence>
<comment type="similarity">
    <text evidence="2">Belongs to the BCCT transporter (TC 2.A.15) family.</text>
</comment>
<dbReference type="Proteomes" id="UP000242008">
    <property type="component" value="Unassembled WGS sequence"/>
</dbReference>
<dbReference type="Proteomes" id="UP000242144">
    <property type="component" value="Unassembled WGS sequence"/>
</dbReference>
<keyword evidence="4" id="KW-1003">Cell membrane</keyword>
<evidence type="ECO:0000313" key="16">
    <source>
        <dbReference type="Proteomes" id="UP001240157"/>
    </source>
</evidence>
<feature type="transmembrane region" description="Helical" evidence="8">
    <location>
        <begin position="95"/>
        <end position="116"/>
    </location>
</feature>
<sequence length="533" mass="59743">MKKSKATLTKKKKNRNFVYIVSFSIILLFTLLAAFFPKGFGIYAQNTYDALALNFGWLFLIIVFVLDIFLIFLALSRYGRFKLGHDDEAPEFSFISWIGMLFSAGLGVGIVFWGVAEPLTHYLHSPFPSEVKGQTAESARLAMGYTFFHWGISQWSIFAMSGLIVAYFQFRKQRDGLISTAMEPVFGETYKRPFRNIIDILAIIATVMGIATSIGLGILQIAGGLNHVFSVPNTNMTLIIITLIMTFIFLGSALSGLNRGVKWLSNLNIIIGAILLVFIFIVGDLRFIVETFTVSIGDYISHFVQYSLRMDPYTGDNSWIQKWTIFYWAWVISWSPFIGGFVARVSRGRTIREFVVGVLIIPPMISFLWIAGFGGTAIHYALHHNEGIEKVVDQDYTVALFELLSKFPLYEVTSALAIILIFTFIVTSADSTTHIVSGMATGGVENPKRKHKMVWGILIGAISVALTVAGGLTSLQTASVVTGLPFSIILLLMIFALMNALRREHTKHFQMSHIDDEKDFSRTIEERERDNEM</sequence>
<evidence type="ECO:0000313" key="13">
    <source>
        <dbReference type="Proteomes" id="UP000242008"/>
    </source>
</evidence>
<feature type="transmembrane region" description="Helical" evidence="8">
    <location>
        <begin position="235"/>
        <end position="257"/>
    </location>
</feature>
<feature type="transmembrane region" description="Helical" evidence="8">
    <location>
        <begin position="478"/>
        <end position="501"/>
    </location>
</feature>
<evidence type="ECO:0000256" key="6">
    <source>
        <dbReference type="ARBA" id="ARBA00022989"/>
    </source>
</evidence>
<keyword evidence="7 8" id="KW-0472">Membrane</keyword>
<keyword evidence="6 8" id="KW-1133">Transmembrane helix</keyword>
<dbReference type="EMBL" id="JAVGJF010000004">
    <property type="protein sequence ID" value="MDQ7174650.1"/>
    <property type="molecule type" value="Genomic_DNA"/>
</dbReference>
<dbReference type="InterPro" id="IPR038377">
    <property type="entry name" value="Na/Glc_symporter_sf"/>
</dbReference>
<reference evidence="13 14" key="1">
    <citation type="journal article" date="2016" name="Front. Microbiol.">
        <title>Comprehensive Phylogenetic Analysis of Bovine Non-aureus Staphylococci Species Based on Whole-Genome Sequencing.</title>
        <authorList>
            <person name="Naushad S."/>
            <person name="Barkema H.W."/>
            <person name="Luby C."/>
            <person name="Condas L.A."/>
            <person name="Nobrega D.B."/>
            <person name="Carson D.A."/>
            <person name="De Buck J."/>
        </authorList>
    </citation>
    <scope>NUCLEOTIDE SEQUENCE [LARGE SCALE GENOMIC DNA]</scope>
    <source>
        <strain evidence="11 14">SNUC 105</strain>
        <strain evidence="12 13">SNUC 1363</strain>
        <strain evidence="10 15">SNUC 505</strain>
    </source>
</reference>
<organism evidence="10 15">
    <name type="scientific">Staphylococcus chromogenes</name>
    <name type="common">Staphylococcus hyicus subsp. chromogenes</name>
    <dbReference type="NCBI Taxonomy" id="46126"/>
    <lineage>
        <taxon>Bacteria</taxon>
        <taxon>Bacillati</taxon>
        <taxon>Bacillota</taxon>
        <taxon>Bacilli</taxon>
        <taxon>Bacillales</taxon>
        <taxon>Staphylococcaceae</taxon>
        <taxon>Staphylococcus</taxon>
    </lineage>
</organism>
<dbReference type="GO" id="GO:0005886">
    <property type="term" value="C:plasma membrane"/>
    <property type="evidence" value="ECO:0007669"/>
    <property type="project" value="UniProtKB-SubCell"/>
</dbReference>
<evidence type="ECO:0000256" key="3">
    <source>
        <dbReference type="ARBA" id="ARBA00022448"/>
    </source>
</evidence>
<feature type="transmembrane region" description="Helical" evidence="8">
    <location>
        <begin position="56"/>
        <end position="75"/>
    </location>
</feature>
<evidence type="ECO:0000313" key="11">
    <source>
        <dbReference type="EMBL" id="PTG26938.1"/>
    </source>
</evidence>
<dbReference type="InterPro" id="IPR000060">
    <property type="entry name" value="BCCT_transptr"/>
</dbReference>